<feature type="chain" id="PRO_5002825789" description="Carboxypeptidase regulatory-like domain-containing protein" evidence="1">
    <location>
        <begin position="21"/>
        <end position="118"/>
    </location>
</feature>
<keyword evidence="1" id="KW-0732">Signal</keyword>
<organism evidence="2 3">
    <name type="scientific">Prosthecochloris aestuarii (strain DSM 271 / SK 413)</name>
    <dbReference type="NCBI Taxonomy" id="290512"/>
    <lineage>
        <taxon>Bacteria</taxon>
        <taxon>Pseudomonadati</taxon>
        <taxon>Chlorobiota</taxon>
        <taxon>Chlorobiia</taxon>
        <taxon>Chlorobiales</taxon>
        <taxon>Chlorobiaceae</taxon>
        <taxon>Prosthecochloris</taxon>
    </lineage>
</organism>
<accession>B4S8G8</accession>
<keyword evidence="3" id="KW-1185">Reference proteome</keyword>
<dbReference type="SUPFAM" id="SSF49452">
    <property type="entry name" value="Starch-binding domain-like"/>
    <property type="match status" value="1"/>
</dbReference>
<dbReference type="Pfam" id="PF13620">
    <property type="entry name" value="CarboxypepD_reg"/>
    <property type="match status" value="1"/>
</dbReference>
<dbReference type="Proteomes" id="UP000002725">
    <property type="component" value="Chromosome"/>
</dbReference>
<feature type="signal peptide" evidence="1">
    <location>
        <begin position="1"/>
        <end position="20"/>
    </location>
</feature>
<dbReference type="AlphaFoldDB" id="B4S8G8"/>
<dbReference type="RefSeq" id="WP_012505889.1">
    <property type="nucleotide sequence ID" value="NC_011059.1"/>
</dbReference>
<dbReference type="PROSITE" id="PS51257">
    <property type="entry name" value="PROKAR_LIPOPROTEIN"/>
    <property type="match status" value="1"/>
</dbReference>
<evidence type="ECO:0000313" key="2">
    <source>
        <dbReference type="EMBL" id="ACF46355.1"/>
    </source>
</evidence>
<dbReference type="InterPro" id="IPR013784">
    <property type="entry name" value="Carb-bd-like_fold"/>
</dbReference>
<evidence type="ECO:0000256" key="1">
    <source>
        <dbReference type="SAM" id="SignalP"/>
    </source>
</evidence>
<gene>
    <name evidence="2" type="ordered locus">Paes_1330</name>
</gene>
<reference evidence="2" key="1">
    <citation type="submission" date="2008-06" db="EMBL/GenBank/DDBJ databases">
        <title>Complete sequence of chromosome of Prosthecochloris aestuarii DSM 271.</title>
        <authorList>
            <consortium name="US DOE Joint Genome Institute"/>
            <person name="Lucas S."/>
            <person name="Copeland A."/>
            <person name="Lapidus A."/>
            <person name="Glavina del Rio T."/>
            <person name="Dalin E."/>
            <person name="Tice H."/>
            <person name="Bruce D."/>
            <person name="Goodwin L."/>
            <person name="Pitluck S."/>
            <person name="Schmutz J."/>
            <person name="Larimer F."/>
            <person name="Land M."/>
            <person name="Hauser L."/>
            <person name="Kyrpides N."/>
            <person name="Anderson I."/>
            <person name="Liu Z."/>
            <person name="Li T."/>
            <person name="Zhao F."/>
            <person name="Overmann J."/>
            <person name="Bryant D.A."/>
            <person name="Richardson P."/>
        </authorList>
    </citation>
    <scope>NUCLEOTIDE SEQUENCE [LARGE SCALE GENOMIC DNA]</scope>
    <source>
        <strain evidence="2">DSM 271</strain>
    </source>
</reference>
<evidence type="ECO:0008006" key="4">
    <source>
        <dbReference type="Google" id="ProtNLM"/>
    </source>
</evidence>
<name>B4S8G8_PROA2</name>
<dbReference type="Gene3D" id="2.60.40.1120">
    <property type="entry name" value="Carboxypeptidase-like, regulatory domain"/>
    <property type="match status" value="1"/>
</dbReference>
<sequence>MGKVIFNKLNIFASITCVVAAFTLTGCDGCSPEPSGAITGTVYYMQYQPLIKATVRTNPITTTVMTDNEAKFQIPNVRPGTYKIIAEYGARSSGSANVVVYPEKVSDVVVIVRPKSMR</sequence>
<evidence type="ECO:0000313" key="3">
    <source>
        <dbReference type="Proteomes" id="UP000002725"/>
    </source>
</evidence>
<dbReference type="KEGG" id="paa:Paes_1330"/>
<dbReference type="HOGENOM" id="CLU_2070997_0_0_10"/>
<dbReference type="EMBL" id="CP001108">
    <property type="protein sequence ID" value="ACF46355.1"/>
    <property type="molecule type" value="Genomic_DNA"/>
</dbReference>
<proteinExistence type="predicted"/>
<dbReference type="GO" id="GO:0030246">
    <property type="term" value="F:carbohydrate binding"/>
    <property type="evidence" value="ECO:0007669"/>
    <property type="project" value="InterPro"/>
</dbReference>
<protein>
    <recommendedName>
        <fullName evidence="4">Carboxypeptidase regulatory-like domain-containing protein</fullName>
    </recommendedName>
</protein>